<protein>
    <submittedName>
        <fullName evidence="2">Major facilitator superfamily (MFS) profile domain-containing protein</fullName>
    </submittedName>
</protein>
<proteinExistence type="predicted"/>
<accession>A0AC34QNF6</accession>
<dbReference type="Proteomes" id="UP000887576">
    <property type="component" value="Unplaced"/>
</dbReference>
<reference evidence="2" key="1">
    <citation type="submission" date="2022-11" db="UniProtKB">
        <authorList>
            <consortium name="WormBaseParasite"/>
        </authorList>
    </citation>
    <scope>IDENTIFICATION</scope>
</reference>
<name>A0AC34QNF6_9BILA</name>
<dbReference type="WBParaSite" id="JU765_v2.g17973.t1">
    <property type="protein sequence ID" value="JU765_v2.g17973.t1"/>
    <property type="gene ID" value="JU765_v2.g17973"/>
</dbReference>
<sequence>MGERERVYLQSFPELQSSGKNRRFGIPPFKSLLTSPAFLSLLLCSMAINMVASILQIYLPTFLKEVLFLSSVDNGLFSAAPPLIQFLSKMMWSVSIDHFKTRGLSPTVAVKLSQGITNFGSAVLLVAIGYYADCTQPYIALALFCLLGICFSTATSGFFTSMVSLAPSYTGIITSISFVFGVTGRSLPSIVVPYFNKTGSLEEWRNVFFVTSTLLVVSGIIFVLFGSGHPQKWGFEPEQKKSVQEQKIDLSNLVAANEMGSMMLETVDA</sequence>
<organism evidence="1 2">
    <name type="scientific">Panagrolaimus sp. JU765</name>
    <dbReference type="NCBI Taxonomy" id="591449"/>
    <lineage>
        <taxon>Eukaryota</taxon>
        <taxon>Metazoa</taxon>
        <taxon>Ecdysozoa</taxon>
        <taxon>Nematoda</taxon>
        <taxon>Chromadorea</taxon>
        <taxon>Rhabditida</taxon>
        <taxon>Tylenchina</taxon>
        <taxon>Panagrolaimomorpha</taxon>
        <taxon>Panagrolaimoidea</taxon>
        <taxon>Panagrolaimidae</taxon>
        <taxon>Panagrolaimus</taxon>
    </lineage>
</organism>
<evidence type="ECO:0000313" key="1">
    <source>
        <dbReference type="Proteomes" id="UP000887576"/>
    </source>
</evidence>
<evidence type="ECO:0000313" key="2">
    <source>
        <dbReference type="WBParaSite" id="JU765_v2.g17973.t1"/>
    </source>
</evidence>